<keyword evidence="5" id="KW-1133">Transmembrane helix</keyword>
<dbReference type="Gene3D" id="2.60.40.1120">
    <property type="entry name" value="Carboxypeptidase-like, regulatory domain"/>
    <property type="match status" value="1"/>
</dbReference>
<evidence type="ECO:0000313" key="7">
    <source>
        <dbReference type="EMBL" id="SPE25237.1"/>
    </source>
</evidence>
<dbReference type="Proteomes" id="UP000239735">
    <property type="component" value="Unassembled WGS sequence"/>
</dbReference>
<evidence type="ECO:0000256" key="5">
    <source>
        <dbReference type="SAM" id="Phobius"/>
    </source>
</evidence>
<comment type="subcellular location">
    <subcellularLocation>
        <location evidence="1">Cell outer membrane</location>
    </subcellularLocation>
</comment>
<sequence length="1332" mass="140595">MRQTVSSHPSVSKINWGTPFEFLRLAAWGCVGLLMMAVMPLVARAQLAGTGEIAGTVTDQTGAVVPGATVTATLVSQNTNTVRTTTGAGDYSITPLTPGLYTVTVNAKGFETFVQQNVTVNALQTVALNIKVSLGAAQQTITVTSAPPVLETTDATLGAVMDNQMYSSLPLLMGAGGNADQRRATDFASLMPGVVPVWVGSNNATDASLAVNGGNPNGGTSEIYIDGINLPAPDGVGDVRFIWTAIGMDSIDQFQVQTSGYSAQYAGQGVQNYSIKQGSNAWHGGVYEYIRNTVGDAWPFLSKVPTVTGVVPAGQTCAFGSPASSYCAPGGVKQTEIMNEVNAKFGGPLIHNKLFMFFNYGQYRFQHGPANKLQTIPTTAMLNGDFSAFSTSTGYNIYDPGSQTAGCLGSTASPCSRAQFVSTGGTEPAGTKNVIPANRISGAATYINKFMAPYEAAALQTQYSNNIVAGYPYGLSNWYQGGRIDYDMSSKNQLSIIVYFGRQASTGPNASGAANALGPPFNTSQAYTPKTTVDIVKDTWTINSHMVNLFAVAYARYKSLSVTPDEAPQYAASQTGLLNTPAGQASFFPAIAFSGGVDNPSNEAGYDENQKVSNAYSLSDDFQWQLGKHNLTLGGQVAWDQFNYIKNLTNSSPLTYTFTNTSTQGWSSGTALNSTSGNAFASYLLGSTNSSSVSVGLPGLGSRWLDPSFWAQDDYKISPKLTVNLGVRWDIWPAINEVHNIFSWLNPTATNSVTGNKGTLAFAGGSTSDGYHAGVANPSPTDYGFISPRAGFAYALDSKTVIRSSYGLEFARGDWNSGSQSGSPSTTGFAPSASAPAGTINQPSFYWDNTQCSSGNNDGVPCGWTGSVAAPAPPAGGTSLAEFGTSETTALTNSGAQSPNYWDPHYGAKTPEYLNWTFGIERQLTSNMSVSISYVGSEGHFLSVSKAIGSRNNELPESFRALAGYTVSGSTATTCSSYAPVSCPAPLLSQASGTSASAPMVNTNLAIGLGFTPPNPYNGNTYYYKNSVGNYLENFPQFSGVSDTTSFVGNENWNALEISIRQRPSHGLNFMVNYTYSKSIDDLGTFRVGDNDRLDRSVSTADIPQNLVASVVYQLPFGRGHMWGDNFFYRAIASDWTASTIFSYHSGFPIVLTGSGCGGGGILNQCMPSIVAGQAGRANGAYGKNTTAAPGSPNYIGSVQYFNTNAFTVATTGNGTATSNGNYGTCSNTTSTQACYVWNGPALYVPGNAPRVAALNMFGMGYYDDDIALKRTFPVYREWNVAIEVDMINLTNHVVWASPNSTVNGGSSFGTISALNSSNAPRSAQGMLRINF</sequence>
<accession>A0A2N9LPS5</accession>
<dbReference type="Pfam" id="PF13620">
    <property type="entry name" value="CarboxypepD_reg"/>
    <property type="match status" value="1"/>
</dbReference>
<evidence type="ECO:0000313" key="8">
    <source>
        <dbReference type="Proteomes" id="UP000239735"/>
    </source>
</evidence>
<name>A0A2N9LPS5_9BACT</name>
<keyword evidence="5" id="KW-0812">Transmembrane</keyword>
<dbReference type="InterPro" id="IPR057601">
    <property type="entry name" value="Oar-like_b-barrel"/>
</dbReference>
<dbReference type="EMBL" id="OKRB01000107">
    <property type="protein sequence ID" value="SPE25237.1"/>
    <property type="molecule type" value="Genomic_DNA"/>
</dbReference>
<keyword evidence="7" id="KW-0675">Receptor</keyword>
<dbReference type="SUPFAM" id="SSF56935">
    <property type="entry name" value="Porins"/>
    <property type="match status" value="1"/>
</dbReference>
<dbReference type="InterPro" id="IPR036942">
    <property type="entry name" value="Beta-barrel_TonB_sf"/>
</dbReference>
<keyword evidence="2 5" id="KW-0472">Membrane</keyword>
<dbReference type="Pfam" id="PF25183">
    <property type="entry name" value="OMP_b-brl_4"/>
    <property type="match status" value="1"/>
</dbReference>
<feature type="transmembrane region" description="Helical" evidence="5">
    <location>
        <begin position="21"/>
        <end position="43"/>
    </location>
</feature>
<evidence type="ECO:0000256" key="2">
    <source>
        <dbReference type="ARBA" id="ARBA00023136"/>
    </source>
</evidence>
<reference evidence="8" key="1">
    <citation type="submission" date="2018-02" db="EMBL/GenBank/DDBJ databases">
        <authorList>
            <person name="Hausmann B."/>
        </authorList>
    </citation>
    <scope>NUCLEOTIDE SEQUENCE [LARGE SCALE GENOMIC DNA]</scope>
    <source>
        <strain evidence="8">Peat soil MAG SbA5</strain>
    </source>
</reference>
<dbReference type="GO" id="GO:0009279">
    <property type="term" value="C:cell outer membrane"/>
    <property type="evidence" value="ECO:0007669"/>
    <property type="project" value="UniProtKB-SubCell"/>
</dbReference>
<feature type="region of interest" description="Disordered" evidence="4">
    <location>
        <begin position="816"/>
        <end position="835"/>
    </location>
</feature>
<feature type="compositionally biased region" description="Low complexity" evidence="4">
    <location>
        <begin position="817"/>
        <end position="828"/>
    </location>
</feature>
<dbReference type="SUPFAM" id="SSF49452">
    <property type="entry name" value="Starch-binding domain-like"/>
    <property type="match status" value="1"/>
</dbReference>
<gene>
    <name evidence="7" type="ORF">SBA5_490020</name>
</gene>
<evidence type="ECO:0000256" key="3">
    <source>
        <dbReference type="ARBA" id="ARBA00023237"/>
    </source>
</evidence>
<evidence type="ECO:0000256" key="4">
    <source>
        <dbReference type="SAM" id="MobiDB-lite"/>
    </source>
</evidence>
<keyword evidence="3" id="KW-0998">Cell outer membrane</keyword>
<dbReference type="Gene3D" id="2.40.170.20">
    <property type="entry name" value="TonB-dependent receptor, beta-barrel domain"/>
    <property type="match status" value="1"/>
</dbReference>
<dbReference type="OrthoDB" id="97893at2"/>
<evidence type="ECO:0000259" key="6">
    <source>
        <dbReference type="Pfam" id="PF25183"/>
    </source>
</evidence>
<dbReference type="GO" id="GO:0030246">
    <property type="term" value="F:carbohydrate binding"/>
    <property type="evidence" value="ECO:0007669"/>
    <property type="project" value="InterPro"/>
</dbReference>
<protein>
    <submittedName>
        <fullName evidence="7">Putative TonB-dependent receptor plug</fullName>
    </submittedName>
</protein>
<organism evidence="7 8">
    <name type="scientific">Candidatus Sulfuritelmatomonas gaucii</name>
    <dbReference type="NCBI Taxonomy" id="2043161"/>
    <lineage>
        <taxon>Bacteria</taxon>
        <taxon>Pseudomonadati</taxon>
        <taxon>Acidobacteriota</taxon>
        <taxon>Terriglobia</taxon>
        <taxon>Terriglobales</taxon>
        <taxon>Acidobacteriaceae</taxon>
        <taxon>Candidatus Sulfuritelmatomonas</taxon>
    </lineage>
</organism>
<evidence type="ECO:0000256" key="1">
    <source>
        <dbReference type="ARBA" id="ARBA00004442"/>
    </source>
</evidence>
<proteinExistence type="predicted"/>
<feature type="domain" description="TonB-dependent transporter Oar-like beta-barrel" evidence="6">
    <location>
        <begin position="275"/>
        <end position="1325"/>
    </location>
</feature>
<dbReference type="InterPro" id="IPR013784">
    <property type="entry name" value="Carb-bd-like_fold"/>
</dbReference>